<dbReference type="SUPFAM" id="SSF51445">
    <property type="entry name" value="(Trans)glycosidases"/>
    <property type="match status" value="1"/>
</dbReference>
<dbReference type="EMBL" id="CBKE010000076">
    <property type="protein sequence ID" value="CDF04428.1"/>
    <property type="molecule type" value="Genomic_DNA"/>
</dbReference>
<proteinExistence type="inferred from homology"/>
<dbReference type="GO" id="GO:0009253">
    <property type="term" value="P:peptidoglycan catabolic process"/>
    <property type="evidence" value="ECO:0007669"/>
    <property type="project" value="InterPro"/>
</dbReference>
<gene>
    <name evidence="2" type="ORF">BN715_00788</name>
</gene>
<dbReference type="Pfam" id="PF01183">
    <property type="entry name" value="Glyco_hydro_25"/>
    <property type="match status" value="1"/>
</dbReference>
<dbReference type="PANTHER" id="PTHR34135:SF2">
    <property type="entry name" value="LYSOZYME"/>
    <property type="match status" value="1"/>
</dbReference>
<name>R7MX83_MEGEL</name>
<dbReference type="GO" id="GO:0016052">
    <property type="term" value="P:carbohydrate catabolic process"/>
    <property type="evidence" value="ECO:0007669"/>
    <property type="project" value="TreeGrafter"/>
</dbReference>
<sequence length="192" mass="21591">MEKVIDVSYFQKDLNYDTAVANGVKGVIVKISEGTSIEETWWGHVSECETRDLPWGVYCYSHATTPEEAEDEANEVLYLLGQRVPPMGVWFDFESQECLTANDPTAVCSAFVSKINAAGIPCGIYASLSTLEDTIDVNALDYYVPYWVAQYSGHCDFEDEFPGHVLAGWQYSDQNHIGNTNVDMNEWYLDLN</sequence>
<protein>
    <submittedName>
        <fullName evidence="2">Lyzozyme M1 (1 4-beta-N-acetylmuramidase)</fullName>
    </submittedName>
</protein>
<evidence type="ECO:0000313" key="2">
    <source>
        <dbReference type="EMBL" id="CDF04428.1"/>
    </source>
</evidence>
<dbReference type="InterPro" id="IPR017853">
    <property type="entry name" value="GH"/>
</dbReference>
<dbReference type="PANTHER" id="PTHR34135">
    <property type="entry name" value="LYSOZYME"/>
    <property type="match status" value="1"/>
</dbReference>
<reference evidence="2" key="1">
    <citation type="submission" date="2012-11" db="EMBL/GenBank/DDBJ databases">
        <title>Dependencies among metagenomic species, viruses, plasmids and units of genetic variation.</title>
        <authorList>
            <person name="Nielsen H.B."/>
            <person name="Almeida M."/>
            <person name="Juncker A.S."/>
            <person name="Rasmussen S."/>
            <person name="Li J."/>
            <person name="Sunagawa S."/>
            <person name="Plichta D."/>
            <person name="Gautier L."/>
            <person name="Le Chatelier E."/>
            <person name="Peletier E."/>
            <person name="Bonde I."/>
            <person name="Nielsen T."/>
            <person name="Manichanh C."/>
            <person name="Arumugam M."/>
            <person name="Batto J."/>
            <person name="Santos M.B.Q.D."/>
            <person name="Blom N."/>
            <person name="Borruel N."/>
            <person name="Burgdorf K.S."/>
            <person name="Boumezbeur F."/>
            <person name="Casellas F."/>
            <person name="Dore J."/>
            <person name="Guarner F."/>
            <person name="Hansen T."/>
            <person name="Hildebrand F."/>
            <person name="Kaas R.S."/>
            <person name="Kennedy S."/>
            <person name="Kristiansen K."/>
            <person name="Kultima J.R."/>
            <person name="Leonard P."/>
            <person name="Levenez F."/>
            <person name="Lund O."/>
            <person name="Moumen B."/>
            <person name="Le Paslier D."/>
            <person name="Pons N."/>
            <person name="Pedersen O."/>
            <person name="Prifti E."/>
            <person name="Qin J."/>
            <person name="Raes J."/>
            <person name="Tap J."/>
            <person name="Tims S."/>
            <person name="Ussery D.W."/>
            <person name="Yamada T."/>
            <person name="MetaHit consortium"/>
            <person name="Renault P."/>
            <person name="Sicheritz-Ponten T."/>
            <person name="Bork P."/>
            <person name="Wang J."/>
            <person name="Brunak S."/>
            <person name="Ehrlich S.D."/>
        </authorList>
    </citation>
    <scope>NUCLEOTIDE SEQUENCE [LARGE SCALE GENOMIC DNA]</scope>
</reference>
<dbReference type="Proteomes" id="UP000017908">
    <property type="component" value="Unassembled WGS sequence"/>
</dbReference>
<evidence type="ECO:0000313" key="3">
    <source>
        <dbReference type="Proteomes" id="UP000017908"/>
    </source>
</evidence>
<comment type="caution">
    <text evidence="2">The sequence shown here is derived from an EMBL/GenBank/DDBJ whole genome shotgun (WGS) entry which is preliminary data.</text>
</comment>
<accession>R7MX83</accession>
<dbReference type="Gene3D" id="3.20.20.80">
    <property type="entry name" value="Glycosidases"/>
    <property type="match status" value="1"/>
</dbReference>
<dbReference type="GO" id="GO:0016998">
    <property type="term" value="P:cell wall macromolecule catabolic process"/>
    <property type="evidence" value="ECO:0007669"/>
    <property type="project" value="InterPro"/>
</dbReference>
<dbReference type="InterPro" id="IPR002053">
    <property type="entry name" value="Glyco_hydro_25"/>
</dbReference>
<organism evidence="2 3">
    <name type="scientific">Megasphaera elsdenii CAG:570</name>
    <dbReference type="NCBI Taxonomy" id="1263087"/>
    <lineage>
        <taxon>Bacteria</taxon>
        <taxon>Bacillati</taxon>
        <taxon>Bacillota</taxon>
        <taxon>Negativicutes</taxon>
        <taxon>Veillonellales</taxon>
        <taxon>Veillonellaceae</taxon>
        <taxon>Megasphaera</taxon>
    </lineage>
</organism>
<comment type="similarity">
    <text evidence="1">Belongs to the glycosyl hydrolase 25 family.</text>
</comment>
<evidence type="ECO:0000256" key="1">
    <source>
        <dbReference type="ARBA" id="ARBA00010646"/>
    </source>
</evidence>
<dbReference type="AlphaFoldDB" id="R7MX83"/>
<dbReference type="PROSITE" id="PS51904">
    <property type="entry name" value="GLYCOSYL_HYDROL_F25_2"/>
    <property type="match status" value="1"/>
</dbReference>
<dbReference type="GO" id="GO:0003796">
    <property type="term" value="F:lysozyme activity"/>
    <property type="evidence" value="ECO:0007669"/>
    <property type="project" value="InterPro"/>
</dbReference>